<dbReference type="Pfam" id="PF01966">
    <property type="entry name" value="HD"/>
    <property type="match status" value="1"/>
</dbReference>
<reference evidence="2 3" key="1">
    <citation type="submission" date="2018-03" db="EMBL/GenBank/DDBJ databases">
        <title>Genomic Encyclopedia of Archaeal and Bacterial Type Strains, Phase II (KMG-II): from individual species to whole genera.</title>
        <authorList>
            <person name="Goeker M."/>
        </authorList>
    </citation>
    <scope>NUCLEOTIDE SEQUENCE [LARGE SCALE GENOMIC DNA]</scope>
    <source>
        <strain evidence="2 3">DSM 29057</strain>
    </source>
</reference>
<evidence type="ECO:0000313" key="3">
    <source>
        <dbReference type="Proteomes" id="UP000241964"/>
    </source>
</evidence>
<organism evidence="2 3">
    <name type="scientific">Dyadobacter jiangsuensis</name>
    <dbReference type="NCBI Taxonomy" id="1591085"/>
    <lineage>
        <taxon>Bacteria</taxon>
        <taxon>Pseudomonadati</taxon>
        <taxon>Bacteroidota</taxon>
        <taxon>Cytophagia</taxon>
        <taxon>Cytophagales</taxon>
        <taxon>Spirosomataceae</taxon>
        <taxon>Dyadobacter</taxon>
    </lineage>
</organism>
<dbReference type="EMBL" id="PYAS01000014">
    <property type="protein sequence ID" value="PSL24231.1"/>
    <property type="molecule type" value="Genomic_DNA"/>
</dbReference>
<dbReference type="CDD" id="cd00077">
    <property type="entry name" value="HDc"/>
    <property type="match status" value="1"/>
</dbReference>
<dbReference type="SMART" id="SM00471">
    <property type="entry name" value="HDc"/>
    <property type="match status" value="1"/>
</dbReference>
<accession>A0A2P8FR74</accession>
<dbReference type="OrthoDB" id="5728337at2"/>
<gene>
    <name evidence="2" type="ORF">CLV60_11458</name>
</gene>
<proteinExistence type="predicted"/>
<dbReference type="SUPFAM" id="SSF109604">
    <property type="entry name" value="HD-domain/PDEase-like"/>
    <property type="match status" value="1"/>
</dbReference>
<sequence length="195" mass="22226">MQIDKAEQYVLERLEKRLDRTLFYHGIHHTLDVVQASAEIAALEGITDTESLTLLRTAAFYHDSGFMKTYQGHEEAGCALAREVLPGFGYTESQIELICGMIMATKIPQSPKNALERIICDADLDYLGRDDFEGIAATLFEELKVRDMVEDIPAWDAVQVRFLEAHSYWTASERKRRDAAKQRHLQHLKNTARAL</sequence>
<evidence type="ECO:0000259" key="1">
    <source>
        <dbReference type="SMART" id="SM00471"/>
    </source>
</evidence>
<dbReference type="InterPro" id="IPR003607">
    <property type="entry name" value="HD/PDEase_dom"/>
</dbReference>
<feature type="domain" description="HD/PDEase" evidence="1">
    <location>
        <begin position="22"/>
        <end position="136"/>
    </location>
</feature>
<comment type="caution">
    <text evidence="2">The sequence shown here is derived from an EMBL/GenBank/DDBJ whole genome shotgun (WGS) entry which is preliminary data.</text>
</comment>
<dbReference type="Proteomes" id="UP000241964">
    <property type="component" value="Unassembled WGS sequence"/>
</dbReference>
<name>A0A2P8FR74_9BACT</name>
<dbReference type="RefSeq" id="WP_106598215.1">
    <property type="nucleotide sequence ID" value="NZ_PYAS01000014.1"/>
</dbReference>
<dbReference type="AlphaFoldDB" id="A0A2P8FR74"/>
<evidence type="ECO:0000313" key="2">
    <source>
        <dbReference type="EMBL" id="PSL24231.1"/>
    </source>
</evidence>
<keyword evidence="3" id="KW-1185">Reference proteome</keyword>
<protein>
    <submittedName>
        <fullName evidence="2">HD domain-containing protein</fullName>
    </submittedName>
</protein>
<dbReference type="Gene3D" id="1.10.3210.10">
    <property type="entry name" value="Hypothetical protein af1432"/>
    <property type="match status" value="1"/>
</dbReference>
<dbReference type="InterPro" id="IPR006674">
    <property type="entry name" value="HD_domain"/>
</dbReference>